<dbReference type="EMBL" id="FPBA01000036">
    <property type="protein sequence ID" value="SFU07348.1"/>
    <property type="molecule type" value="Genomic_DNA"/>
</dbReference>
<reference evidence="2" key="1">
    <citation type="submission" date="2016-10" db="EMBL/GenBank/DDBJ databases">
        <authorList>
            <person name="Varghese N."/>
            <person name="Submissions S."/>
        </authorList>
    </citation>
    <scope>NUCLEOTIDE SEQUENCE [LARGE SCALE GENOMIC DNA]</scope>
    <source>
        <strain evidence="2">DSM 46136</strain>
    </source>
</reference>
<sequence>MVLRKLKRSPAKLDGLELFRQLDDGGQTPLRDPARLDAVLQQVGEGVQEALAAPSTVHGWRAQALFASLVVALDGCELLMTLDSGEVFVDGDDVKLPDYLLVLRDGRRLLVEVKNVAPTKPTGPVTMSAAEMNGLRRFRGLHGGEVHVACLFSTLGQWALVPADAFGRDERGRYVLGLEAALMANRLSETLGDVMVGLVPPLRLDLIADPSKPRHVAADGEAQFELGEVQLWAGGQQMVEEDESRLAMFLLRFGSWPAQQEADLDGDLLRKMSLVCAPEEPTPGQGFEIIGNLSSMFARWFEAATRDGDELLGLQVPVDPGVLRDLLPAEFSSPRLPLWRFRLVPTEPHEKEPDSEPFPVVASPAC</sequence>
<accession>A0A1I7D6K4</accession>
<dbReference type="InterPro" id="IPR011856">
    <property type="entry name" value="tRNA_endonuc-like_dom_sf"/>
</dbReference>
<dbReference type="OrthoDB" id="9181378at2"/>
<dbReference type="AlphaFoldDB" id="A0A1I7D6K4"/>
<dbReference type="Gene3D" id="3.40.1350.10">
    <property type="match status" value="1"/>
</dbReference>
<dbReference type="GO" id="GO:0003676">
    <property type="term" value="F:nucleic acid binding"/>
    <property type="evidence" value="ECO:0007669"/>
    <property type="project" value="InterPro"/>
</dbReference>
<organism evidence="1 2">
    <name type="scientific">Geodermatophilus amargosae</name>
    <dbReference type="NCBI Taxonomy" id="1296565"/>
    <lineage>
        <taxon>Bacteria</taxon>
        <taxon>Bacillati</taxon>
        <taxon>Actinomycetota</taxon>
        <taxon>Actinomycetes</taxon>
        <taxon>Geodermatophilales</taxon>
        <taxon>Geodermatophilaceae</taxon>
        <taxon>Geodermatophilus</taxon>
    </lineage>
</organism>
<name>A0A1I7D6K4_9ACTN</name>
<dbReference type="Proteomes" id="UP000199546">
    <property type="component" value="Unassembled WGS sequence"/>
</dbReference>
<dbReference type="RefSeq" id="WP_093584572.1">
    <property type="nucleotide sequence ID" value="NZ_FPBA01000036.1"/>
</dbReference>
<evidence type="ECO:0000313" key="1">
    <source>
        <dbReference type="EMBL" id="SFU07348.1"/>
    </source>
</evidence>
<keyword evidence="2" id="KW-1185">Reference proteome</keyword>
<protein>
    <submittedName>
        <fullName evidence="1">Uncharacterized protein</fullName>
    </submittedName>
</protein>
<proteinExistence type="predicted"/>
<gene>
    <name evidence="1" type="ORF">SAMN05660657_05378</name>
</gene>
<evidence type="ECO:0000313" key="2">
    <source>
        <dbReference type="Proteomes" id="UP000199546"/>
    </source>
</evidence>